<dbReference type="InterPro" id="IPR027417">
    <property type="entry name" value="P-loop_NTPase"/>
</dbReference>
<dbReference type="Gene3D" id="3.40.50.300">
    <property type="entry name" value="P-loop containing nucleotide triphosphate hydrolases"/>
    <property type="match status" value="1"/>
</dbReference>
<dbReference type="PROSITE" id="PS50893">
    <property type="entry name" value="ABC_TRANSPORTER_2"/>
    <property type="match status" value="1"/>
</dbReference>
<organism evidence="12 13">
    <name type="scientific">Erysipelothrix larvae</name>
    <dbReference type="NCBI Taxonomy" id="1514105"/>
    <lineage>
        <taxon>Bacteria</taxon>
        <taxon>Bacillati</taxon>
        <taxon>Bacillota</taxon>
        <taxon>Erysipelotrichia</taxon>
        <taxon>Erysipelotrichales</taxon>
        <taxon>Erysipelotrichaceae</taxon>
        <taxon>Erysipelothrix</taxon>
    </lineage>
</organism>
<evidence type="ECO:0000313" key="12">
    <source>
        <dbReference type="EMBL" id="AMC94112.1"/>
    </source>
</evidence>
<evidence type="ECO:0000256" key="7">
    <source>
        <dbReference type="ARBA" id="ARBA00022989"/>
    </source>
</evidence>
<accession>A0A109UHD2</accession>
<dbReference type="PANTHER" id="PTHR43394:SF1">
    <property type="entry name" value="ATP-BINDING CASSETTE SUB-FAMILY B MEMBER 10, MITOCHONDRIAL"/>
    <property type="match status" value="1"/>
</dbReference>
<evidence type="ECO:0000256" key="9">
    <source>
        <dbReference type="SAM" id="Phobius"/>
    </source>
</evidence>
<dbReference type="AlphaFoldDB" id="A0A109UHD2"/>
<dbReference type="InterPro" id="IPR003593">
    <property type="entry name" value="AAA+_ATPase"/>
</dbReference>
<feature type="transmembrane region" description="Helical" evidence="9">
    <location>
        <begin position="276"/>
        <end position="297"/>
    </location>
</feature>
<evidence type="ECO:0000256" key="6">
    <source>
        <dbReference type="ARBA" id="ARBA00022840"/>
    </source>
</evidence>
<dbReference type="GO" id="GO:0016887">
    <property type="term" value="F:ATP hydrolysis activity"/>
    <property type="evidence" value="ECO:0007669"/>
    <property type="project" value="InterPro"/>
</dbReference>
<feature type="domain" description="ABC transmembrane type-1" evidence="11">
    <location>
        <begin position="21"/>
        <end position="299"/>
    </location>
</feature>
<evidence type="ECO:0000256" key="1">
    <source>
        <dbReference type="ARBA" id="ARBA00004651"/>
    </source>
</evidence>
<evidence type="ECO:0000256" key="8">
    <source>
        <dbReference type="ARBA" id="ARBA00023136"/>
    </source>
</evidence>
<evidence type="ECO:0000259" key="11">
    <source>
        <dbReference type="PROSITE" id="PS50929"/>
    </source>
</evidence>
<keyword evidence="13" id="KW-1185">Reference proteome</keyword>
<dbReference type="EMBL" id="CP013213">
    <property type="protein sequence ID" value="AMC94112.1"/>
    <property type="molecule type" value="Genomic_DNA"/>
</dbReference>
<dbReference type="GO" id="GO:0015421">
    <property type="term" value="F:ABC-type oligopeptide transporter activity"/>
    <property type="evidence" value="ECO:0007669"/>
    <property type="project" value="TreeGrafter"/>
</dbReference>
<keyword evidence="7 9" id="KW-1133">Transmembrane helix</keyword>
<dbReference type="GO" id="GO:0005886">
    <property type="term" value="C:plasma membrane"/>
    <property type="evidence" value="ECO:0007669"/>
    <property type="project" value="UniProtKB-SubCell"/>
</dbReference>
<comment type="subcellular location">
    <subcellularLocation>
        <location evidence="1">Cell membrane</location>
        <topology evidence="1">Multi-pass membrane protein</topology>
    </subcellularLocation>
</comment>
<dbReference type="SMART" id="SM00382">
    <property type="entry name" value="AAA"/>
    <property type="match status" value="1"/>
</dbReference>
<sequence length="575" mass="64557">MVKRLLQEVKEYKAASIQAPLFMVGEVLMELMLPFLMSFIIDQGVNKQDMGAVIRYGSIMLVCAFMSLLFGALSGNKAAYASAGFVKNLREAMFVKIQDFSFSNIDRYSTSGLVTRMMTDATNVQNAYQMILRMCVRAPLILIVAMFMTFYINSELALIFLVAMIFLGAILAVITLKSYPMFKATFEKYDDLNESVQENITNIRVVKAYVKEEAESQKFVKAASNLKRMFMRAENILVINNPVMQLTMYACVIALSWFGAHFVVAGSLTTGELMSMFTYTMNILMSLMMLSMIFVMLSMSFASAQRIVEILEEEPTIKNPENPRYDIKDGSISFKNVSFGYYKGEDKYVLKNVNVEIQAGETIGILGPTGSSKTTLTNMIPRLYDVSEGRVEVGGVDVRSYDVKALRDAVSVVLQKNVLFSGSILENMRWGNEKATREQVEQACRIACAHEFIIQQPQQYDAWVEQGGSNFSGGQKQRLCIARALLKDPKVLILDDSTSAVDTKTDSMIRAAFRESLPHTTKIIISQRISSIEDADRIIVLDEGMITGIGDHDTLLQTNELYQKVYETQKRGEDE</sequence>
<dbReference type="SUPFAM" id="SSF52540">
    <property type="entry name" value="P-loop containing nucleoside triphosphate hydrolases"/>
    <property type="match status" value="1"/>
</dbReference>
<evidence type="ECO:0000259" key="10">
    <source>
        <dbReference type="PROSITE" id="PS50893"/>
    </source>
</evidence>
<dbReference type="Pfam" id="PF00664">
    <property type="entry name" value="ABC_membrane"/>
    <property type="match status" value="1"/>
</dbReference>
<dbReference type="FunFam" id="3.40.50.300:FF:000221">
    <property type="entry name" value="Multidrug ABC transporter ATP-binding protein"/>
    <property type="match status" value="1"/>
</dbReference>
<keyword evidence="6" id="KW-0067">ATP-binding</keyword>
<feature type="transmembrane region" description="Helical" evidence="9">
    <location>
        <begin position="53"/>
        <end position="73"/>
    </location>
</feature>
<feature type="transmembrane region" description="Helical" evidence="9">
    <location>
        <begin position="158"/>
        <end position="176"/>
    </location>
</feature>
<feature type="transmembrane region" description="Helical" evidence="9">
    <location>
        <begin position="134"/>
        <end position="152"/>
    </location>
</feature>
<feature type="transmembrane region" description="Helical" evidence="9">
    <location>
        <begin position="246"/>
        <end position="264"/>
    </location>
</feature>
<keyword evidence="5" id="KW-0547">Nucleotide-binding</keyword>
<dbReference type="InterPro" id="IPR003439">
    <property type="entry name" value="ABC_transporter-like_ATP-bd"/>
</dbReference>
<proteinExistence type="predicted"/>
<dbReference type="KEGG" id="erl:AOC36_08960"/>
<dbReference type="GO" id="GO:0005524">
    <property type="term" value="F:ATP binding"/>
    <property type="evidence" value="ECO:0007669"/>
    <property type="project" value="UniProtKB-KW"/>
</dbReference>
<dbReference type="InterPro" id="IPR017871">
    <property type="entry name" value="ABC_transporter-like_CS"/>
</dbReference>
<evidence type="ECO:0000313" key="13">
    <source>
        <dbReference type="Proteomes" id="UP000063781"/>
    </source>
</evidence>
<dbReference type="STRING" id="1514105.AOC36_08960"/>
<keyword evidence="4 9" id="KW-0812">Transmembrane</keyword>
<dbReference type="InterPro" id="IPR036640">
    <property type="entry name" value="ABC1_TM_sf"/>
</dbReference>
<dbReference type="Pfam" id="PF00005">
    <property type="entry name" value="ABC_tran"/>
    <property type="match status" value="1"/>
</dbReference>
<dbReference type="RefSeq" id="WP_067633511.1">
    <property type="nucleotide sequence ID" value="NZ_CP013213.1"/>
</dbReference>
<reference evidence="12 13" key="1">
    <citation type="submission" date="2015-10" db="EMBL/GenBank/DDBJ databases">
        <title>Erysipelothrix larvae sp. LV19 isolated from the larval gut of the rhinoceros beetle, Trypoxylus dichotomus.</title>
        <authorList>
            <person name="Lim S."/>
            <person name="Kim B.-C."/>
        </authorList>
    </citation>
    <scope>NUCLEOTIDE SEQUENCE [LARGE SCALE GENOMIC DNA]</scope>
    <source>
        <strain evidence="12 13">LV19</strain>
    </source>
</reference>
<protein>
    <submittedName>
        <fullName evidence="12">ABC transporter</fullName>
    </submittedName>
</protein>
<evidence type="ECO:0000256" key="3">
    <source>
        <dbReference type="ARBA" id="ARBA00022475"/>
    </source>
</evidence>
<dbReference type="InterPro" id="IPR011527">
    <property type="entry name" value="ABC1_TM_dom"/>
</dbReference>
<evidence type="ECO:0000256" key="2">
    <source>
        <dbReference type="ARBA" id="ARBA00022448"/>
    </source>
</evidence>
<dbReference type="SUPFAM" id="SSF90123">
    <property type="entry name" value="ABC transporter transmembrane region"/>
    <property type="match status" value="1"/>
</dbReference>
<dbReference type="PROSITE" id="PS00211">
    <property type="entry name" value="ABC_TRANSPORTER_1"/>
    <property type="match status" value="1"/>
</dbReference>
<dbReference type="CDD" id="cd18548">
    <property type="entry name" value="ABC_6TM_Tm287_like"/>
    <property type="match status" value="1"/>
</dbReference>
<dbReference type="PROSITE" id="PS50929">
    <property type="entry name" value="ABC_TM1F"/>
    <property type="match status" value="1"/>
</dbReference>
<name>A0A109UHD2_9FIRM</name>
<evidence type="ECO:0000256" key="4">
    <source>
        <dbReference type="ARBA" id="ARBA00022692"/>
    </source>
</evidence>
<evidence type="ECO:0000256" key="5">
    <source>
        <dbReference type="ARBA" id="ARBA00022741"/>
    </source>
</evidence>
<dbReference type="PANTHER" id="PTHR43394">
    <property type="entry name" value="ATP-DEPENDENT PERMEASE MDL1, MITOCHONDRIAL"/>
    <property type="match status" value="1"/>
</dbReference>
<dbReference type="InterPro" id="IPR039421">
    <property type="entry name" value="Type_1_exporter"/>
</dbReference>
<feature type="transmembrane region" description="Helical" evidence="9">
    <location>
        <begin position="21"/>
        <end position="41"/>
    </location>
</feature>
<dbReference type="Proteomes" id="UP000063781">
    <property type="component" value="Chromosome"/>
</dbReference>
<keyword evidence="3" id="KW-1003">Cell membrane</keyword>
<feature type="domain" description="ABC transporter" evidence="10">
    <location>
        <begin position="332"/>
        <end position="568"/>
    </location>
</feature>
<gene>
    <name evidence="12" type="ORF">AOC36_08960</name>
</gene>
<dbReference type="OrthoDB" id="9762778at2"/>
<keyword evidence="2" id="KW-0813">Transport</keyword>
<dbReference type="Gene3D" id="1.20.1560.10">
    <property type="entry name" value="ABC transporter type 1, transmembrane domain"/>
    <property type="match status" value="1"/>
</dbReference>
<keyword evidence="8 9" id="KW-0472">Membrane</keyword>